<dbReference type="PANTHER" id="PTHR24186">
    <property type="entry name" value="PROTEIN PHOSPHATASE 1 REGULATORY SUBUNIT"/>
    <property type="match status" value="1"/>
</dbReference>
<dbReference type="InterPro" id="IPR026961">
    <property type="entry name" value="PGG_dom"/>
</dbReference>
<keyword evidence="5" id="KW-0040">ANK repeat</keyword>
<sequence>MTRKSWFRYFQYDEGKETPADARNVLLIVAGLIAAVTFQAGVNPPGGVWQDDKDGHMPGRAIYSYQTKEFYVFLISNTVAFSTSILLLISLTHKFPFHFEVILATTSMVVTYASSVFAITPDELVKFRYILLAAAAPFIIRCLLQVWTWLTMEEQPYEKHIVFMENRGGQNELNRV</sequence>
<evidence type="ECO:0000256" key="3">
    <source>
        <dbReference type="ARBA" id="ARBA00022737"/>
    </source>
</evidence>
<dbReference type="AlphaFoldDB" id="A0AA38Z1Q9"/>
<keyword evidence="10" id="KW-1185">Reference proteome</keyword>
<feature type="domain" description="PGG" evidence="8">
    <location>
        <begin position="20"/>
        <end position="118"/>
    </location>
</feature>
<name>A0AA38Z1Q9_VITRO</name>
<dbReference type="EMBL" id="JARBHA010000015">
    <property type="protein sequence ID" value="KAJ9680517.1"/>
    <property type="molecule type" value="Genomic_DNA"/>
</dbReference>
<keyword evidence="2 7" id="KW-0812">Transmembrane</keyword>
<organism evidence="9 10">
    <name type="scientific">Vitis rotundifolia</name>
    <name type="common">Muscadine grape</name>
    <dbReference type="NCBI Taxonomy" id="103349"/>
    <lineage>
        <taxon>Eukaryota</taxon>
        <taxon>Viridiplantae</taxon>
        <taxon>Streptophyta</taxon>
        <taxon>Embryophyta</taxon>
        <taxon>Tracheophyta</taxon>
        <taxon>Spermatophyta</taxon>
        <taxon>Magnoliopsida</taxon>
        <taxon>eudicotyledons</taxon>
        <taxon>Gunneridae</taxon>
        <taxon>Pentapetalae</taxon>
        <taxon>rosids</taxon>
        <taxon>Vitales</taxon>
        <taxon>Vitaceae</taxon>
        <taxon>Viteae</taxon>
        <taxon>Vitis</taxon>
    </lineage>
</organism>
<comment type="subcellular location">
    <subcellularLocation>
        <location evidence="1">Membrane</location>
        <topology evidence="1">Multi-pass membrane protein</topology>
    </subcellularLocation>
</comment>
<feature type="transmembrane region" description="Helical" evidence="7">
    <location>
        <begin position="101"/>
        <end position="121"/>
    </location>
</feature>
<dbReference type="Pfam" id="PF13962">
    <property type="entry name" value="PGG"/>
    <property type="match status" value="1"/>
</dbReference>
<reference evidence="9 10" key="1">
    <citation type="journal article" date="2023" name="BMC Biotechnol.">
        <title>Vitis rotundifolia cv Carlos genome sequencing.</title>
        <authorList>
            <person name="Huff M."/>
            <person name="Hulse-Kemp A."/>
            <person name="Scheffler B."/>
            <person name="Youngblood R."/>
            <person name="Simpson S."/>
            <person name="Babiker E."/>
            <person name="Staton M."/>
        </authorList>
    </citation>
    <scope>NUCLEOTIDE SEQUENCE [LARGE SCALE GENOMIC DNA]</scope>
    <source>
        <tissue evidence="9">Leaf</tissue>
    </source>
</reference>
<evidence type="ECO:0000256" key="7">
    <source>
        <dbReference type="SAM" id="Phobius"/>
    </source>
</evidence>
<gene>
    <name evidence="9" type="ORF">PVL29_019750</name>
</gene>
<keyword evidence="6 7" id="KW-0472">Membrane</keyword>
<feature type="transmembrane region" description="Helical" evidence="7">
    <location>
        <begin position="21"/>
        <end position="42"/>
    </location>
</feature>
<evidence type="ECO:0000256" key="5">
    <source>
        <dbReference type="ARBA" id="ARBA00023043"/>
    </source>
</evidence>
<evidence type="ECO:0000313" key="10">
    <source>
        <dbReference type="Proteomes" id="UP001168098"/>
    </source>
</evidence>
<keyword evidence="3" id="KW-0677">Repeat</keyword>
<evidence type="ECO:0000256" key="4">
    <source>
        <dbReference type="ARBA" id="ARBA00022989"/>
    </source>
</evidence>
<accession>A0AA38Z1Q9</accession>
<feature type="transmembrane region" description="Helical" evidence="7">
    <location>
        <begin position="127"/>
        <end position="150"/>
    </location>
</feature>
<evidence type="ECO:0000256" key="6">
    <source>
        <dbReference type="ARBA" id="ARBA00023136"/>
    </source>
</evidence>
<keyword evidence="4 7" id="KW-1133">Transmembrane helix</keyword>
<feature type="transmembrane region" description="Helical" evidence="7">
    <location>
        <begin position="70"/>
        <end position="89"/>
    </location>
</feature>
<evidence type="ECO:0000313" key="9">
    <source>
        <dbReference type="EMBL" id="KAJ9680517.1"/>
    </source>
</evidence>
<evidence type="ECO:0000256" key="2">
    <source>
        <dbReference type="ARBA" id="ARBA00022692"/>
    </source>
</evidence>
<comment type="caution">
    <text evidence="9">The sequence shown here is derived from an EMBL/GenBank/DDBJ whole genome shotgun (WGS) entry which is preliminary data.</text>
</comment>
<dbReference type="Proteomes" id="UP001168098">
    <property type="component" value="Unassembled WGS sequence"/>
</dbReference>
<protein>
    <recommendedName>
        <fullName evidence="8">PGG domain-containing protein</fullName>
    </recommendedName>
</protein>
<dbReference type="PANTHER" id="PTHR24186:SF56">
    <property type="entry name" value="PGG DOMAIN-CONTAINING PROTEIN"/>
    <property type="match status" value="1"/>
</dbReference>
<proteinExistence type="predicted"/>
<evidence type="ECO:0000259" key="8">
    <source>
        <dbReference type="Pfam" id="PF13962"/>
    </source>
</evidence>
<evidence type="ECO:0000256" key="1">
    <source>
        <dbReference type="ARBA" id="ARBA00004141"/>
    </source>
</evidence>
<dbReference type="GO" id="GO:0005886">
    <property type="term" value="C:plasma membrane"/>
    <property type="evidence" value="ECO:0007669"/>
    <property type="project" value="TreeGrafter"/>
</dbReference>